<sequence length="160" mass="18051">MVRAYTRRDYIRKTPNSRIVQYDMGNLKDEFPVSVSLAVKKPAQIRHNSLEAARIASNRLMQRAAGRLGYHLKLRVYPHQIVRENPMATGAGADRVQSGMRNAFGKPISVEAIVKKDQKIITIDVQEKNFEDAKLALKRAGMKLPVPCKIVVDKGQELIK</sequence>
<dbReference type="PIRSF" id="PIRSF005590">
    <property type="entry name" value="Ribosomal_L10"/>
    <property type="match status" value="1"/>
</dbReference>
<keyword evidence="3 4" id="KW-0687">Ribonucleoprotein</keyword>
<keyword evidence="6" id="KW-1185">Reference proteome</keyword>
<evidence type="ECO:0000313" key="5">
    <source>
        <dbReference type="EMBL" id="ALT69760.1"/>
    </source>
</evidence>
<dbReference type="NCBIfam" id="NF003239">
    <property type="entry name" value="PRK04199.1-4"/>
    <property type="match status" value="1"/>
</dbReference>
<dbReference type="Pfam" id="PF00252">
    <property type="entry name" value="Ribosomal_L16"/>
    <property type="match status" value="1"/>
</dbReference>
<dbReference type="Gene3D" id="3.90.1170.10">
    <property type="entry name" value="Ribosomal protein L10e/L16"/>
    <property type="match status" value="1"/>
</dbReference>
<dbReference type="GO" id="GO:0003735">
    <property type="term" value="F:structural constituent of ribosome"/>
    <property type="evidence" value="ECO:0007669"/>
    <property type="project" value="InterPro"/>
</dbReference>
<keyword evidence="2 4" id="KW-0689">Ribosomal protein</keyword>
<dbReference type="AlphaFoldDB" id="A0A0U3E9X9"/>
<reference evidence="5 6" key="1">
    <citation type="submission" date="2015-04" db="EMBL/GenBank/DDBJ databases">
        <title>The complete genome sequence of the rumen methanogen Methanobrevibacter millerae SM9.</title>
        <authorList>
            <person name="Leahy S.C."/>
            <person name="Kelly W.J."/>
            <person name="Pacheco D.M."/>
            <person name="Li D."/>
            <person name="Altermann E."/>
            <person name="Attwood G.T."/>
        </authorList>
    </citation>
    <scope>NUCLEOTIDE SEQUENCE [LARGE SCALE GENOMIC DNA]</scope>
    <source>
        <strain evidence="5 6">SM9</strain>
    </source>
</reference>
<dbReference type="InterPro" id="IPR016180">
    <property type="entry name" value="Ribosomal_uL16_dom"/>
</dbReference>
<accession>A0A0U3E9X9</accession>
<dbReference type="RefSeq" id="WP_058739974.1">
    <property type="nucleotide sequence ID" value="NZ_CP011266.1"/>
</dbReference>
<comment type="similarity">
    <text evidence="1 4">Belongs to the universal ribosomal protein uL16 family.</text>
</comment>
<dbReference type="SUPFAM" id="SSF54686">
    <property type="entry name" value="Ribosomal protein L16p/L10e"/>
    <property type="match status" value="1"/>
</dbReference>
<organism evidence="5 6">
    <name type="scientific">Methanobrevibacter millerae</name>
    <dbReference type="NCBI Taxonomy" id="230361"/>
    <lineage>
        <taxon>Archaea</taxon>
        <taxon>Methanobacteriati</taxon>
        <taxon>Methanobacteriota</taxon>
        <taxon>Methanomada group</taxon>
        <taxon>Methanobacteria</taxon>
        <taxon>Methanobacteriales</taxon>
        <taxon>Methanobacteriaceae</taxon>
        <taxon>Methanobrevibacter</taxon>
    </lineage>
</organism>
<dbReference type="PATRIC" id="fig|230361.4.peg.2069"/>
<evidence type="ECO:0000256" key="1">
    <source>
        <dbReference type="ARBA" id="ARBA00008931"/>
    </source>
</evidence>
<protein>
    <recommendedName>
        <fullName evidence="4">Large ribosomal subunit protein uL16</fullName>
    </recommendedName>
</protein>
<gene>
    <name evidence="4" type="primary">rpl10e</name>
    <name evidence="5" type="ORF">sm9_2001</name>
</gene>
<evidence type="ECO:0000313" key="6">
    <source>
        <dbReference type="Proteomes" id="UP000067738"/>
    </source>
</evidence>
<dbReference type="InterPro" id="IPR047873">
    <property type="entry name" value="Ribosomal_uL16"/>
</dbReference>
<dbReference type="GO" id="GO:0006412">
    <property type="term" value="P:translation"/>
    <property type="evidence" value="ECO:0007669"/>
    <property type="project" value="UniProtKB-UniRule"/>
</dbReference>
<dbReference type="KEGG" id="mmil:sm9_2001"/>
<dbReference type="OrthoDB" id="30538at2157"/>
<dbReference type="InterPro" id="IPR022981">
    <property type="entry name" value="Ribosomal_uL16_arc"/>
</dbReference>
<evidence type="ECO:0000256" key="2">
    <source>
        <dbReference type="ARBA" id="ARBA00022980"/>
    </source>
</evidence>
<proteinExistence type="inferred from homology"/>
<dbReference type="GO" id="GO:0005840">
    <property type="term" value="C:ribosome"/>
    <property type="evidence" value="ECO:0007669"/>
    <property type="project" value="UniProtKB-KW"/>
</dbReference>
<dbReference type="Proteomes" id="UP000067738">
    <property type="component" value="Chromosome"/>
</dbReference>
<evidence type="ECO:0000256" key="3">
    <source>
        <dbReference type="ARBA" id="ARBA00023274"/>
    </source>
</evidence>
<dbReference type="GeneID" id="26736952"/>
<dbReference type="CDD" id="cd01433">
    <property type="entry name" value="Ribosomal_L16_L10e"/>
    <property type="match status" value="1"/>
</dbReference>
<dbReference type="GO" id="GO:1990904">
    <property type="term" value="C:ribonucleoprotein complex"/>
    <property type="evidence" value="ECO:0007669"/>
    <property type="project" value="UniProtKB-KW"/>
</dbReference>
<name>A0A0U3E9X9_9EURY</name>
<dbReference type="InterPro" id="IPR001197">
    <property type="entry name" value="Ribosomal_uL16_euk_arch"/>
</dbReference>
<dbReference type="InterPro" id="IPR036920">
    <property type="entry name" value="Ribosomal_uL16_sf"/>
</dbReference>
<evidence type="ECO:0000256" key="4">
    <source>
        <dbReference type="HAMAP-Rule" id="MF_00448"/>
    </source>
</evidence>
<dbReference type="HAMAP" id="MF_00448">
    <property type="entry name" value="Ribosomal_uL16_arch"/>
    <property type="match status" value="1"/>
</dbReference>
<dbReference type="NCBIfam" id="TIGR00279">
    <property type="entry name" value="uL16_euk_arch"/>
    <property type="match status" value="1"/>
</dbReference>
<dbReference type="PANTHER" id="PTHR11726">
    <property type="entry name" value="60S RIBOSOMAL PROTEIN L10"/>
    <property type="match status" value="1"/>
</dbReference>
<dbReference type="EMBL" id="CP011266">
    <property type="protein sequence ID" value="ALT69760.1"/>
    <property type="molecule type" value="Genomic_DNA"/>
</dbReference>